<gene>
    <name evidence="2" type="ORF">ALNOE001_05000</name>
</gene>
<evidence type="ECO:0000256" key="1">
    <source>
        <dbReference type="SAM" id="Phobius"/>
    </source>
</evidence>
<sequence>MIPVIFYDVLFIIVNITYSIIRKEVYNQGFSEKRKEKRSRKFVSFNCNDNVILPLILLGIFWPELTILLFMDSQ</sequence>
<accession>A0A366MEV7</accession>
<keyword evidence="3" id="KW-1185">Reference proteome</keyword>
<protein>
    <submittedName>
        <fullName evidence="2">Uncharacterized protein</fullName>
    </submittedName>
</protein>
<proteinExistence type="predicted"/>
<dbReference type="AlphaFoldDB" id="A0A366MEV7"/>
<dbReference type="Proteomes" id="UP000253099">
    <property type="component" value="Unassembled WGS sequence"/>
</dbReference>
<reference evidence="2 3" key="1">
    <citation type="submission" date="2018-06" db="EMBL/GenBank/DDBJ databases">
        <title>Genomic insight into two independent archaeal endosymbiosis events.</title>
        <authorList>
            <person name="Lind A.E."/>
            <person name="Lewis W.H."/>
            <person name="Spang A."/>
            <person name="Guy L."/>
            <person name="Embley M.T."/>
            <person name="Ettema T.J.G."/>
        </authorList>
    </citation>
    <scope>NUCLEOTIDE SEQUENCE [LARGE SCALE GENOMIC DNA]</scope>
    <source>
        <strain evidence="2">NOE</strain>
    </source>
</reference>
<feature type="transmembrane region" description="Helical" evidence="1">
    <location>
        <begin position="6"/>
        <end position="21"/>
    </location>
</feature>
<feature type="transmembrane region" description="Helical" evidence="1">
    <location>
        <begin position="42"/>
        <end position="62"/>
    </location>
</feature>
<dbReference type="EMBL" id="NIZT01000010">
    <property type="protein sequence ID" value="RBQ24114.1"/>
    <property type="molecule type" value="Genomic_DNA"/>
</dbReference>
<name>A0A366MEV7_9EURY</name>
<keyword evidence="1" id="KW-1133">Transmembrane helix</keyword>
<evidence type="ECO:0000313" key="2">
    <source>
        <dbReference type="EMBL" id="RBQ24114.1"/>
    </source>
</evidence>
<organism evidence="2 3">
    <name type="scientific">Candidatus Methanobinarius endosymbioticus</name>
    <dbReference type="NCBI Taxonomy" id="2006182"/>
    <lineage>
        <taxon>Archaea</taxon>
        <taxon>Methanobacteriati</taxon>
        <taxon>Methanobacteriota</taxon>
        <taxon>Methanomada group</taxon>
        <taxon>Methanobacteria</taxon>
        <taxon>Methanobacteriales</taxon>
        <taxon>Methanobacteriaceae</taxon>
        <taxon>Candidatus Methanobinarius</taxon>
    </lineage>
</organism>
<keyword evidence="1" id="KW-0812">Transmembrane</keyword>
<comment type="caution">
    <text evidence="2">The sequence shown here is derived from an EMBL/GenBank/DDBJ whole genome shotgun (WGS) entry which is preliminary data.</text>
</comment>
<keyword evidence="1" id="KW-0472">Membrane</keyword>
<evidence type="ECO:0000313" key="3">
    <source>
        <dbReference type="Proteomes" id="UP000253099"/>
    </source>
</evidence>